<dbReference type="PANTHER" id="PTHR31181:SF51">
    <property type="entry name" value="EGG CELL-SECRETED PROTEIN 1.4"/>
    <property type="match status" value="1"/>
</dbReference>
<comment type="caution">
    <text evidence="4">The sequence shown here is derived from an EMBL/GenBank/DDBJ whole genome shotgun (WGS) entry which is preliminary data.</text>
</comment>
<evidence type="ECO:0000256" key="2">
    <source>
        <dbReference type="SAM" id="SignalP"/>
    </source>
</evidence>
<evidence type="ECO:0000259" key="3">
    <source>
        <dbReference type="Pfam" id="PF05617"/>
    </source>
</evidence>
<dbReference type="GO" id="GO:0005576">
    <property type="term" value="C:extracellular region"/>
    <property type="evidence" value="ECO:0007669"/>
    <property type="project" value="TreeGrafter"/>
</dbReference>
<evidence type="ECO:0000313" key="5">
    <source>
        <dbReference type="Proteomes" id="UP001172457"/>
    </source>
</evidence>
<keyword evidence="1 2" id="KW-0732">Signal</keyword>
<evidence type="ECO:0000256" key="1">
    <source>
        <dbReference type="ARBA" id="ARBA00022729"/>
    </source>
</evidence>
<sequence>MNTNMALKSMILFVTLCLASLTSQGLGQGSPSISNKASIMQCWSALFDLGFCYGIISRAAQTGRLDADFGPTCCKAATSMNSGCWPKIFPYNPFFPLTLQIICFSKTSTSPQELIGASSLDVEGVYADAPSD</sequence>
<feature type="signal peptide" evidence="2">
    <location>
        <begin position="1"/>
        <end position="27"/>
    </location>
</feature>
<proteinExistence type="predicted"/>
<dbReference type="Proteomes" id="UP001172457">
    <property type="component" value="Chromosome 3"/>
</dbReference>
<name>A0AA38TW82_9ASTR</name>
<gene>
    <name evidence="4" type="ORF">OSB04_012502</name>
</gene>
<reference evidence="4" key="1">
    <citation type="submission" date="2023-03" db="EMBL/GenBank/DDBJ databases">
        <title>Chromosome-scale reference genome and RAD-based genetic map of yellow starthistle (Centaurea solstitialis) reveal putative structural variation and QTLs associated with invader traits.</title>
        <authorList>
            <person name="Reatini B."/>
            <person name="Cang F.A."/>
            <person name="Jiang Q."/>
            <person name="Mckibben M.T.W."/>
            <person name="Barker M.S."/>
            <person name="Rieseberg L.H."/>
            <person name="Dlugosch K.M."/>
        </authorList>
    </citation>
    <scope>NUCLEOTIDE SEQUENCE</scope>
    <source>
        <strain evidence="4">CAN-66</strain>
        <tissue evidence="4">Leaf</tissue>
    </source>
</reference>
<dbReference type="AlphaFoldDB" id="A0AA38TW82"/>
<dbReference type="GO" id="GO:2000008">
    <property type="term" value="P:regulation of protein localization to cell surface"/>
    <property type="evidence" value="ECO:0007669"/>
    <property type="project" value="TreeGrafter"/>
</dbReference>
<dbReference type="EMBL" id="JARYMX010000003">
    <property type="protein sequence ID" value="KAJ9557888.1"/>
    <property type="molecule type" value="Genomic_DNA"/>
</dbReference>
<dbReference type="Pfam" id="PF05617">
    <property type="entry name" value="Prolamin_like"/>
    <property type="match status" value="1"/>
</dbReference>
<accession>A0AA38TW82</accession>
<dbReference type="InterPro" id="IPR008502">
    <property type="entry name" value="Prolamin-like"/>
</dbReference>
<protein>
    <recommendedName>
        <fullName evidence="3">Prolamin-like domain-containing protein</fullName>
    </recommendedName>
</protein>
<dbReference type="GO" id="GO:0031982">
    <property type="term" value="C:vesicle"/>
    <property type="evidence" value="ECO:0007669"/>
    <property type="project" value="TreeGrafter"/>
</dbReference>
<keyword evidence="5" id="KW-1185">Reference proteome</keyword>
<dbReference type="PANTHER" id="PTHR31181">
    <property type="entry name" value="EGG CELL-SECRETED PROTEIN 1.4"/>
    <property type="match status" value="1"/>
</dbReference>
<evidence type="ECO:0000313" key="4">
    <source>
        <dbReference type="EMBL" id="KAJ9557888.1"/>
    </source>
</evidence>
<organism evidence="4 5">
    <name type="scientific">Centaurea solstitialis</name>
    <name type="common">yellow star-thistle</name>
    <dbReference type="NCBI Taxonomy" id="347529"/>
    <lineage>
        <taxon>Eukaryota</taxon>
        <taxon>Viridiplantae</taxon>
        <taxon>Streptophyta</taxon>
        <taxon>Embryophyta</taxon>
        <taxon>Tracheophyta</taxon>
        <taxon>Spermatophyta</taxon>
        <taxon>Magnoliopsida</taxon>
        <taxon>eudicotyledons</taxon>
        <taxon>Gunneridae</taxon>
        <taxon>Pentapetalae</taxon>
        <taxon>asterids</taxon>
        <taxon>campanulids</taxon>
        <taxon>Asterales</taxon>
        <taxon>Asteraceae</taxon>
        <taxon>Carduoideae</taxon>
        <taxon>Cardueae</taxon>
        <taxon>Centaureinae</taxon>
        <taxon>Centaurea</taxon>
    </lineage>
</organism>
<dbReference type="GO" id="GO:0080155">
    <property type="term" value="P:regulation of double fertilization forming a zygote and endosperm"/>
    <property type="evidence" value="ECO:0007669"/>
    <property type="project" value="TreeGrafter"/>
</dbReference>
<feature type="chain" id="PRO_5041291287" description="Prolamin-like domain-containing protein" evidence="2">
    <location>
        <begin position="28"/>
        <end position="132"/>
    </location>
</feature>
<feature type="domain" description="Prolamin-like" evidence="3">
    <location>
        <begin position="41"/>
        <end position="95"/>
    </location>
</feature>
<dbReference type="GO" id="GO:0009567">
    <property type="term" value="P:double fertilization forming a zygote and endosperm"/>
    <property type="evidence" value="ECO:0007669"/>
    <property type="project" value="TreeGrafter"/>
</dbReference>